<evidence type="ECO:0000313" key="18">
    <source>
        <dbReference type="EMBL" id="EAD5786127.1"/>
    </source>
</evidence>
<evidence type="ECO:0000313" key="49">
    <source>
        <dbReference type="EMBL" id="ECR7121182.1"/>
    </source>
</evidence>
<evidence type="ECO:0000256" key="9">
    <source>
        <dbReference type="ARBA" id="ARBA00023049"/>
    </source>
</evidence>
<evidence type="ECO:0000313" key="45">
    <source>
        <dbReference type="EMBL" id="ECB9473491.1"/>
    </source>
</evidence>
<evidence type="ECO:0000313" key="129">
    <source>
        <dbReference type="Proteomes" id="UP000841561"/>
    </source>
</evidence>
<dbReference type="EMBL" id="AAALRN010000003">
    <property type="protein sequence ID" value="EAD1184846.1"/>
    <property type="molecule type" value="Genomic_DNA"/>
</dbReference>
<dbReference type="EMBL" id="AABAYG010000004">
    <property type="protein sequence ID" value="EAG2245521.1"/>
    <property type="molecule type" value="Genomic_DNA"/>
</dbReference>
<dbReference type="AlphaFoldDB" id="A0A0B8QTA6"/>
<evidence type="ECO:0000313" key="33">
    <source>
        <dbReference type="EMBL" id="EAG9387047.1"/>
    </source>
</evidence>
<evidence type="ECO:0000313" key="116">
    <source>
        <dbReference type="Proteomes" id="UP000527632"/>
    </source>
</evidence>
<dbReference type="Proteomes" id="UP000285054">
    <property type="component" value="Unassembled WGS sequence"/>
</dbReference>
<dbReference type="PANTHER" id="PTHR34448">
    <property type="entry name" value="AMINOPEPTIDASE"/>
    <property type="match status" value="1"/>
</dbReference>
<keyword evidence="5 68" id="KW-0031">Aminopeptidase</keyword>
<dbReference type="Proteomes" id="UP000322220">
    <property type="component" value="Unassembled WGS sequence"/>
</dbReference>
<evidence type="ECO:0000313" key="101">
    <source>
        <dbReference type="Proteomes" id="UP000421738"/>
    </source>
</evidence>
<dbReference type="Proteomes" id="UP000193519">
    <property type="component" value="Chromosome"/>
</dbReference>
<dbReference type="EMBL" id="AAKHCT010000001">
    <property type="protein sequence ID" value="ECR7121182.1"/>
    <property type="molecule type" value="Genomic_DNA"/>
</dbReference>
<evidence type="ECO:0000313" key="47">
    <source>
        <dbReference type="EMBL" id="ECC1556831.1"/>
    </source>
</evidence>
<evidence type="ECO:0000313" key="16">
    <source>
        <dbReference type="EMBL" id="EAD3792548.1"/>
    </source>
</evidence>
<evidence type="ECO:0000313" key="98">
    <source>
        <dbReference type="Proteomes" id="UP000403352"/>
    </source>
</evidence>
<dbReference type="Proteomes" id="UP000339309">
    <property type="component" value="Unassembled WGS sequence"/>
</dbReference>
<evidence type="ECO:0000313" key="43">
    <source>
        <dbReference type="EMBL" id="EAK8897859.1"/>
    </source>
</evidence>
<dbReference type="EMBL" id="AANOZB010000002">
    <property type="protein sequence ID" value="EDP8409403.1"/>
    <property type="molecule type" value="Genomic_DNA"/>
</dbReference>
<dbReference type="Proteomes" id="UP000365297">
    <property type="component" value="Unassembled WGS sequence"/>
</dbReference>
<dbReference type="EMBL" id="AAAIXK010000002">
    <property type="protein sequence ID" value="EAC5549820.1"/>
    <property type="molecule type" value="Genomic_DNA"/>
</dbReference>
<dbReference type="EMBL" id="AAANYR010000003">
    <property type="protein sequence ID" value="EAD5786127.1"/>
    <property type="molecule type" value="Genomic_DNA"/>
</dbReference>
<evidence type="ECO:0000313" key="26">
    <source>
        <dbReference type="EMBL" id="EAG2245521.1"/>
    </source>
</evidence>
<dbReference type="EMBL" id="QXLS01000003">
    <property type="protein sequence ID" value="RKA08505.1"/>
    <property type="molecule type" value="Genomic_DNA"/>
</dbReference>
<dbReference type="EMBL" id="AAASTI010000002">
    <property type="protein sequence ID" value="EAE5603293.1"/>
    <property type="molecule type" value="Genomic_DNA"/>
</dbReference>
<evidence type="ECO:0000313" key="23">
    <source>
        <dbReference type="EMBL" id="EAE5603293.1"/>
    </source>
</evidence>
<evidence type="ECO:0000313" key="35">
    <source>
        <dbReference type="EMBL" id="EAG9856336.1"/>
    </source>
</evidence>
<evidence type="ECO:0000313" key="46">
    <source>
        <dbReference type="EMBL" id="ECB9513633.1"/>
    </source>
</evidence>
<evidence type="ECO:0000313" key="51">
    <source>
        <dbReference type="EMBL" id="ECY6544631.1"/>
    </source>
</evidence>
<evidence type="ECO:0000313" key="39">
    <source>
        <dbReference type="EMBL" id="EAH3126532.1"/>
    </source>
</evidence>
<evidence type="ECO:0000313" key="83">
    <source>
        <dbReference type="Proteomes" id="UP000337746"/>
    </source>
</evidence>
<dbReference type="EMBL" id="AAAIKW010000002">
    <property type="protein sequence ID" value="EAC4551543.1"/>
    <property type="molecule type" value="Genomic_DNA"/>
</dbReference>
<evidence type="ECO:0000313" key="40">
    <source>
        <dbReference type="EMBL" id="EAH3293312.1"/>
    </source>
</evidence>
<evidence type="ECO:0000313" key="53">
    <source>
        <dbReference type="EMBL" id="EDN7714923.1"/>
    </source>
</evidence>
<comment type="cofactor">
    <cofactor evidence="1">
        <name>Co(2+)</name>
        <dbReference type="ChEBI" id="CHEBI:48828"/>
    </cofactor>
</comment>
<evidence type="ECO:0000313" key="64">
    <source>
        <dbReference type="EMBL" id="HAB8556822.1"/>
    </source>
</evidence>
<evidence type="ECO:0000313" key="12">
    <source>
        <dbReference type="EMBL" id="EAC5549820.1"/>
    </source>
</evidence>
<dbReference type="EMBL" id="AABAGT010000009">
    <property type="protein sequence ID" value="EAG0867096.1"/>
    <property type="molecule type" value="Genomic_DNA"/>
</dbReference>
<dbReference type="EMBL" id="AACJYH010000006">
    <property type="protein sequence ID" value="EAK8897859.1"/>
    <property type="molecule type" value="Genomic_DNA"/>
</dbReference>
<dbReference type="EMBL" id="AANEHK010000007">
    <property type="protein sequence ID" value="EDO0986133.1"/>
    <property type="molecule type" value="Genomic_DNA"/>
</dbReference>
<evidence type="ECO:0000313" key="92">
    <source>
        <dbReference type="Proteomes" id="UP000371553"/>
    </source>
</evidence>
<evidence type="ECO:0000313" key="15">
    <source>
        <dbReference type="EMBL" id="EAD1184846.1"/>
    </source>
</evidence>
<dbReference type="Proteomes" id="UP000527632">
    <property type="component" value="Unassembled WGS sequence"/>
</dbReference>
<dbReference type="EMBL" id="DAAJCS010000004">
    <property type="protein sequence ID" value="HAC0012747.1"/>
    <property type="molecule type" value="Genomic_DNA"/>
</dbReference>
<evidence type="ECO:0000313" key="58">
    <source>
        <dbReference type="EMBL" id="EDP8411700.1"/>
    </source>
</evidence>
<reference evidence="77 78" key="2">
    <citation type="journal article" date="2018" name="BMC Genomics">
        <title>Genes significantly associated with lineage II food isolates of Listeria monocytogenes.</title>
        <authorList>
            <person name="Pirone-Davies C."/>
            <person name="Chen Y."/>
            <person name="Pightling A."/>
            <person name="Ryan G."/>
            <person name="Wang Y."/>
            <person name="Yao K."/>
            <person name="Hoffmann M."/>
            <person name="Allard M.W."/>
        </authorList>
    </citation>
    <scope>NUCLEOTIDE SEQUENCE [LARGE SCALE GENOMIC DNA]</scope>
    <source>
        <strain evidence="72 78">PNUSAL000190</strain>
        <strain evidence="73 77">PNUSAL000550</strain>
    </source>
</reference>
<evidence type="ECO:0000313" key="30">
    <source>
        <dbReference type="EMBL" id="EAG4462677.1"/>
    </source>
</evidence>
<evidence type="ECO:0000256" key="4">
    <source>
        <dbReference type="ARBA" id="ARBA00008236"/>
    </source>
</evidence>
<dbReference type="Gene3D" id="3.40.1830.10">
    <property type="entry name" value="Thermophilic metalloprotease (M29)"/>
    <property type="match status" value="1"/>
</dbReference>
<dbReference type="Pfam" id="PF02073">
    <property type="entry name" value="Peptidase_M29"/>
    <property type="match status" value="1"/>
</dbReference>
<reference evidence="51 90" key="9">
    <citation type="submission" date="2019-09" db="EMBL/GenBank/DDBJ databases">
        <authorList>
            <consortium name="GenomeTrakr network: Whole genome sequencing for foodborne pathogen traceback"/>
        </authorList>
    </citation>
    <scope>NUCLEOTIDE SEQUENCE [LARGE SCALE GENOMIC DNA]</scope>
    <source>
        <strain evidence="32 124">CFSAN004300</strain>
        <strain evidence="33 113">CFSAN072474</strain>
        <strain evidence="51 90">FLAG-55987</strain>
        <strain evidence="44 99">PHLUSALM00088</strain>
    </source>
</reference>
<dbReference type="GO" id="GO:0006508">
    <property type="term" value="P:proteolysis"/>
    <property type="evidence" value="ECO:0007669"/>
    <property type="project" value="UniProtKB-KW"/>
</dbReference>
<dbReference type="Proteomes" id="UP000358545">
    <property type="component" value="Unassembled WGS sequence"/>
</dbReference>
<dbReference type="EMBL" id="AAJEKY010000002">
    <property type="protein sequence ID" value="ECL0130338.1"/>
    <property type="molecule type" value="Genomic_DNA"/>
</dbReference>
<dbReference type="Proteomes" id="UP000549379">
    <property type="component" value="Unassembled WGS sequence"/>
</dbReference>
<dbReference type="Proteomes" id="UP000269407">
    <property type="component" value="Unassembled WGS sequence"/>
</dbReference>
<evidence type="ECO:0000313" key="115">
    <source>
        <dbReference type="Proteomes" id="UP000525850"/>
    </source>
</evidence>
<reference evidence="74 79" key="8">
    <citation type="submission" date="2019-08" db="EMBL/GenBank/DDBJ databases">
        <title>Soil Listeria distribution.</title>
        <authorList>
            <person name="Liao J."/>
        </authorList>
    </citation>
    <scope>NUCLEOTIDE SEQUENCE [LARGE SCALE GENOMIC DNA]</scope>
    <source>
        <strain evidence="74 79">IN-RH-2-BL1</strain>
    </source>
</reference>
<evidence type="ECO:0000313" key="41">
    <source>
        <dbReference type="EMBL" id="EAH4242052.1"/>
    </source>
</evidence>
<dbReference type="EMBL" id="DAAEZQ010000008">
    <property type="protein sequence ID" value="HAA9723059.1"/>
    <property type="molecule type" value="Genomic_DNA"/>
</dbReference>
<dbReference type="InterPro" id="IPR035097">
    <property type="entry name" value="M29_N-terminal"/>
</dbReference>
<evidence type="ECO:0000313" key="110">
    <source>
        <dbReference type="Proteomes" id="UP000478945"/>
    </source>
</evidence>
<evidence type="ECO:0000313" key="130">
    <source>
        <dbReference type="Proteomes" id="UP000843775"/>
    </source>
</evidence>
<dbReference type="EMBL" id="AAAPCR010000009">
    <property type="protein sequence ID" value="EAD8146530.1"/>
    <property type="molecule type" value="Genomic_DNA"/>
</dbReference>
<dbReference type="Proteomes" id="UP000528151">
    <property type="component" value="Unassembled WGS sequence"/>
</dbReference>
<dbReference type="Proteomes" id="UP000371553">
    <property type="component" value="Unassembled WGS sequence"/>
</dbReference>
<dbReference type="EMBL" id="AABFVG010000001">
    <property type="protein sequence ID" value="EAH2280602.1"/>
    <property type="molecule type" value="Genomic_DNA"/>
</dbReference>
<dbReference type="Proteomes" id="UP000389283">
    <property type="component" value="Unassembled WGS sequence"/>
</dbReference>
<evidence type="ECO:0000313" key="68">
    <source>
        <dbReference type="EMBL" id="HAC3054551.1"/>
    </source>
</evidence>
<dbReference type="EMBL" id="DABJAN010000004">
    <property type="protein sequence ID" value="HAJ9593830.1"/>
    <property type="molecule type" value="Genomic_DNA"/>
</dbReference>
<evidence type="ECO:0000313" key="17">
    <source>
        <dbReference type="EMBL" id="EAD5772854.1"/>
    </source>
</evidence>
<evidence type="ECO:0000313" key="62">
    <source>
        <dbReference type="EMBL" id="HAB7364963.1"/>
    </source>
</evidence>
<evidence type="ECO:0000313" key="133">
    <source>
        <dbReference type="Proteomes" id="UP000852906"/>
    </source>
</evidence>
<evidence type="ECO:0000313" key="75">
    <source>
        <dbReference type="EMBL" id="UUJ79693.1"/>
    </source>
</evidence>
<dbReference type="EMBL" id="MJTJ01000006">
    <property type="protein sequence ID" value="OET52484.1"/>
    <property type="molecule type" value="Genomic_DNA"/>
</dbReference>
<evidence type="ECO:0000313" key="24">
    <source>
        <dbReference type="EMBL" id="EAG0867096.1"/>
    </source>
</evidence>
<dbReference type="Proteomes" id="UP000522199">
    <property type="component" value="Unassembled WGS sequence"/>
</dbReference>
<evidence type="ECO:0000313" key="103">
    <source>
        <dbReference type="Proteomes" id="UP000427828"/>
    </source>
</evidence>
<dbReference type="Proteomes" id="UP000843775">
    <property type="component" value="Unassembled WGS sequence"/>
</dbReference>
<dbReference type="EMBL" id="AABGUK010000003">
    <property type="protein sequence ID" value="EAH4242052.1"/>
    <property type="molecule type" value="Genomic_DNA"/>
</dbReference>
<organism evidence="68 129">
    <name type="scientific">Listeria monocytogenes</name>
    <dbReference type="NCBI Taxonomy" id="1639"/>
    <lineage>
        <taxon>Bacteria</taxon>
        <taxon>Bacillati</taxon>
        <taxon>Bacillota</taxon>
        <taxon>Bacilli</taxon>
        <taxon>Bacillales</taxon>
        <taxon>Listeriaceae</taxon>
        <taxon>Listeria</taxon>
    </lineage>
</organism>
<dbReference type="EMBL" id="DAAHYZ010000001">
    <property type="protein sequence ID" value="HAB7720438.1"/>
    <property type="molecule type" value="Genomic_DNA"/>
</dbReference>
<evidence type="ECO:0000313" key="77">
    <source>
        <dbReference type="Proteomes" id="UP000272537"/>
    </source>
</evidence>
<evidence type="ECO:0000313" key="27">
    <source>
        <dbReference type="EMBL" id="EAG2516160.1"/>
    </source>
</evidence>
<evidence type="ECO:0000313" key="120">
    <source>
        <dbReference type="Proteomes" id="UP000533021"/>
    </source>
</evidence>
<evidence type="ECO:0000313" key="113">
    <source>
        <dbReference type="Proteomes" id="UP000522199"/>
    </source>
</evidence>
<evidence type="ECO:0000313" key="44">
    <source>
        <dbReference type="EMBL" id="EAK9315583.1"/>
    </source>
</evidence>
<evidence type="ECO:0000313" key="50">
    <source>
        <dbReference type="EMBL" id="ECX6923896.1"/>
    </source>
</evidence>
<evidence type="ECO:0000256" key="6">
    <source>
        <dbReference type="ARBA" id="ARBA00022670"/>
    </source>
</evidence>
<keyword evidence="9" id="KW-0482">Metalloprotease</keyword>
<dbReference type="EMBL" id="AABBAW010000008">
    <property type="protein sequence ID" value="EAG2516160.1"/>
    <property type="molecule type" value="Genomic_DNA"/>
</dbReference>
<evidence type="ECO:0000313" key="42">
    <source>
        <dbReference type="EMBL" id="EAH4371177.1"/>
    </source>
</evidence>
<evidence type="ECO:0000313" key="108">
    <source>
        <dbReference type="Proteomes" id="UP000470497"/>
    </source>
</evidence>
<dbReference type="Proteomes" id="UP000842809">
    <property type="component" value="Unassembled WGS sequence"/>
</dbReference>
<evidence type="ECO:0000313" key="70">
    <source>
        <dbReference type="EMBL" id="MCO39371.1"/>
    </source>
</evidence>
<evidence type="ECO:0000313" key="87">
    <source>
        <dbReference type="Proteomes" id="UP000350032"/>
    </source>
</evidence>
<dbReference type="EMBL" id="AALEDS010000008">
    <property type="protein sequence ID" value="ECY6544631.1"/>
    <property type="molecule type" value="Genomic_DNA"/>
</dbReference>
<evidence type="ECO:0000313" key="105">
    <source>
        <dbReference type="Proteomes" id="UP000458487"/>
    </source>
</evidence>
<dbReference type="EMBL" id="AACKDQ010000001">
    <property type="protein sequence ID" value="EAK9315583.1"/>
    <property type="molecule type" value="Genomic_DNA"/>
</dbReference>
<dbReference type="EMBL" id="AANDQG010000003">
    <property type="protein sequence ID" value="EDN9629127.1"/>
    <property type="molecule type" value="Genomic_DNA"/>
</dbReference>
<evidence type="ECO:0000313" key="34">
    <source>
        <dbReference type="EMBL" id="EAG9519054.1"/>
    </source>
</evidence>
<evidence type="ECO:0000313" key="29">
    <source>
        <dbReference type="EMBL" id="EAG4330293.1"/>
    </source>
</evidence>
<dbReference type="EMBL" id="AABGFX010000002">
    <property type="protein sequence ID" value="EAH3126532.1"/>
    <property type="molecule type" value="Genomic_DNA"/>
</dbReference>
<reference evidence="71 133" key="1">
    <citation type="submission" date="2016-09" db="EMBL/GenBank/DDBJ databases">
        <title>100K Listeria isolates.</title>
        <authorList>
            <person name="Chen P."/>
            <person name="Weimer B.C."/>
            <person name="Kong N."/>
            <person name="Huang B."/>
        </authorList>
    </citation>
    <scope>NUCLEOTIDE SEQUENCE [LARGE SCALE GENOMIC DNA]</scope>
    <source>
        <strain evidence="71 133">BCW_2383</strain>
    </source>
</reference>
<evidence type="ECO:0000313" key="37">
    <source>
        <dbReference type="EMBL" id="EAH1614671.1"/>
    </source>
</evidence>
<dbReference type="EMBL" id="AAAQQZ010000003">
    <property type="protein sequence ID" value="EAE1338488.1"/>
    <property type="molecule type" value="Genomic_DNA"/>
</dbReference>
<evidence type="ECO:0000313" key="127">
    <source>
        <dbReference type="Proteomes" id="UP000566721"/>
    </source>
</evidence>
<dbReference type="EMBL" id="DAAKPP010000002">
    <property type="protein sequence ID" value="HAC3054551.1"/>
    <property type="molecule type" value="Genomic_DNA"/>
</dbReference>
<dbReference type="GO" id="GO:0004177">
    <property type="term" value="F:aminopeptidase activity"/>
    <property type="evidence" value="ECO:0007669"/>
    <property type="project" value="UniProtKB-KW"/>
</dbReference>
<keyword evidence="8 72" id="KW-0378">Hydrolase</keyword>
<dbReference type="EMBL" id="AABEVI010000002">
    <property type="protein sequence ID" value="EAH0217545.1"/>
    <property type="molecule type" value="Genomic_DNA"/>
</dbReference>
<dbReference type="Proteomes" id="UP000546397">
    <property type="component" value="Unassembled WGS sequence"/>
</dbReference>
<evidence type="ECO:0000313" key="114">
    <source>
        <dbReference type="Proteomes" id="UP000525068"/>
    </source>
</evidence>
<dbReference type="EMBL" id="AAAIJX010000002">
    <property type="protein sequence ID" value="EAC4482130.1"/>
    <property type="molecule type" value="Genomic_DNA"/>
</dbReference>
<dbReference type="Proteomes" id="UP000345329">
    <property type="component" value="Unassembled WGS sequence"/>
</dbReference>
<dbReference type="Proteomes" id="UP000403352">
    <property type="component" value="Unassembled WGS sequence"/>
</dbReference>
<evidence type="ECO:0000313" key="48">
    <source>
        <dbReference type="EMBL" id="ECL0130338.1"/>
    </source>
</evidence>
<dbReference type="InterPro" id="IPR052170">
    <property type="entry name" value="M29_Exopeptidase"/>
</dbReference>
<evidence type="ECO:0000313" key="55">
    <source>
        <dbReference type="EMBL" id="EDN9836170.1"/>
    </source>
</evidence>
<dbReference type="EMBL" id="VTIK01000001">
    <property type="protein sequence ID" value="TYU56788.1"/>
    <property type="molecule type" value="Genomic_DNA"/>
</dbReference>
<evidence type="ECO:0000313" key="118">
    <source>
        <dbReference type="Proteomes" id="UP000529135"/>
    </source>
</evidence>
<evidence type="ECO:0000313" key="22">
    <source>
        <dbReference type="EMBL" id="EAE4941210.1"/>
    </source>
</evidence>
<evidence type="ECO:0000313" key="80">
    <source>
        <dbReference type="Proteomes" id="UP000331186"/>
    </source>
</evidence>
<reference evidence="96 97" key="7">
    <citation type="submission" date="2019-07" db="EMBL/GenBank/DDBJ databases">
        <authorList>
            <consortium name="GenomeTrakr: Next Generation Sequencing Network for Food Pathogen Tracability"/>
        </authorList>
    </citation>
    <scope>NUCLEOTIDE SEQUENCE [LARGE SCALE GENOMIC DNA]</scope>
    <source>
        <strain evidence="28 126">10B02965A-1</strain>
        <strain evidence="30 117">CFSAN063727</strain>
        <strain evidence="52 82">CFSAN085184</strain>
        <strain evidence="53 104">CFSAN102901</strain>
        <strain evidence="20 94">FDA00006494</strain>
        <strain evidence="12 91">FDA00007096</strain>
        <strain evidence="15 98">FDA00008584</strain>
        <strain evidence="26">FDA00011243</strain>
        <strain evidence="70 76">FDA00013213</strain>
        <strain evidence="13 80">FDA00013332</strain>
        <strain evidence="18 85">FDA00013853</strain>
        <strain evidence="45 102">FDA00014336</strain>
        <strain evidence="47 96">FDA00014370</strain>
        <strain evidence="46 97">FDA00014392</strain>
        <strain evidence="59">FDA00015054</strain>
        <strain evidence="29 121">FDA1005580-S054-001</strain>
        <strain evidence="109">FDA1090798-S029-001</strain>
        <strain evidence="111">FDA956581-098-004</strain>
        <strain evidence="27 115">FDA960927-006-004</strain>
        <strain evidence="31 127">FLAG-38921</strain>
        <strain evidence="50 103">FLAG-51482A</strain>
        <strain evidence="25 83">FLAG-54356</strain>
        <strain evidence="17 93">FSIS31901579</strain>
        <strain evidence="41 116">LS1344</strain>
        <strain evidence="42 122">LS1419</strain>
        <strain evidence="19 92">NYAG13B12507-5</strain>
        <strain evidence="55 106">OSF101448</strain>
        <strain evidence="16 86">VA-WGS-00405</strain>
    </source>
</reference>
<evidence type="ECO:0000313" key="104">
    <source>
        <dbReference type="Proteomes" id="UP000455569"/>
    </source>
</evidence>
<dbReference type="Proteomes" id="UP000478704">
    <property type="component" value="Unassembled WGS sequence"/>
</dbReference>
<reference evidence="81 95" key="6">
    <citation type="submission" date="2019-03" db="EMBL/GenBank/DDBJ databases">
        <authorList>
            <person name="Ashton P.M."/>
            <person name="Dallman T."/>
            <person name="Nair S."/>
            <person name="De Pinna E."/>
            <person name="Peters T."/>
            <person name="Grant K."/>
        </authorList>
    </citation>
    <scope>NUCLEOTIDE SEQUENCE [LARGE SCALE GENOMIC DNA]</scope>
    <source>
        <strain evidence="38 120">282333</strain>
        <strain evidence="40 119">282352</strain>
        <strain evidence="34 123">289003</strain>
        <strain evidence="35 125">429821</strain>
        <strain evidence="37 114">562417</strain>
        <strain evidence="39 118">562428</strain>
        <strain evidence="36 112">563356</strain>
        <strain evidence="10 100">688377</strain>
        <strain evidence="48 110">760311</strain>
        <strain evidence="56 107">788324</strain>
        <strain evidence="54 105">833351</strain>
        <strain evidence="57 108">883775</strain>
        <strain evidence="21">RL15000161</strain>
        <strain evidence="22">RL15000286</strain>
        <strain evidence="23">RL15000440</strain>
    </source>
</reference>
<dbReference type="EMBL" id="AABDGJ010000002">
    <property type="protein sequence ID" value="EAG6989558.1"/>
    <property type="molecule type" value="Genomic_DNA"/>
</dbReference>
<dbReference type="EMBL" id="AABGVJ010000001">
    <property type="protein sequence ID" value="EAH4371177.1"/>
    <property type="molecule type" value="Genomic_DNA"/>
</dbReference>
<evidence type="ECO:0000313" key="69">
    <source>
        <dbReference type="EMBL" id="HAJ9593830.1"/>
    </source>
</evidence>
<dbReference type="Proteomes" id="UP000840569">
    <property type="component" value="Unassembled WGS sequence"/>
</dbReference>
<dbReference type="Proteomes" id="UP000844471">
    <property type="component" value="Unassembled WGS sequence"/>
</dbReference>
<evidence type="ECO:0000313" key="52">
    <source>
        <dbReference type="EMBL" id="EDH0839566.1"/>
    </source>
</evidence>
<evidence type="ECO:0000313" key="121">
    <source>
        <dbReference type="Proteomes" id="UP000540117"/>
    </source>
</evidence>
<dbReference type="Proteomes" id="UP000481141">
    <property type="component" value="Unassembled WGS sequence"/>
</dbReference>
<evidence type="ECO:0000256" key="7">
    <source>
        <dbReference type="ARBA" id="ARBA00022723"/>
    </source>
</evidence>
<dbReference type="EMBL" id="AABEMN010000005">
    <property type="protein sequence ID" value="EAG9519054.1"/>
    <property type="molecule type" value="Genomic_DNA"/>
</dbReference>
<evidence type="ECO:0000313" key="57">
    <source>
        <dbReference type="EMBL" id="EDP8409403.1"/>
    </source>
</evidence>
<dbReference type="EMBL" id="DAAJZA010000002">
    <property type="protein sequence ID" value="HAC1753933.1"/>
    <property type="molecule type" value="Genomic_DNA"/>
</dbReference>
<evidence type="ECO:0000313" key="10">
    <source>
        <dbReference type="EMBL" id="EAC4482130.1"/>
    </source>
</evidence>
<dbReference type="EMBL" id="AAASLB010000002">
    <property type="protein sequence ID" value="EAE4941210.1"/>
    <property type="molecule type" value="Genomic_DNA"/>
</dbReference>
<dbReference type="Proteomes" id="UP000413786">
    <property type="component" value="Unassembled WGS sequence"/>
</dbReference>
<evidence type="ECO:0000313" key="31">
    <source>
        <dbReference type="EMBL" id="EAG6169107.1"/>
    </source>
</evidence>
<dbReference type="PANTHER" id="PTHR34448:SF1">
    <property type="entry name" value="BLL6088 PROTEIN"/>
    <property type="match status" value="1"/>
</dbReference>
<dbReference type="Proteomes" id="UP000852906">
    <property type="component" value="Unassembled WGS sequence"/>
</dbReference>
<dbReference type="RefSeq" id="WP_003729641.1">
    <property type="nucleotide sequence ID" value="NC_021823.1"/>
</dbReference>
<dbReference type="EMBL" id="AABBZO010000011">
    <property type="protein sequence ID" value="EAG4462677.1"/>
    <property type="molecule type" value="Genomic_DNA"/>
</dbReference>
<dbReference type="Proteomes" id="UP000540117">
    <property type="component" value="Unassembled WGS sequence"/>
</dbReference>
<dbReference type="Proteomes" id="UP000548826">
    <property type="component" value="Unassembled WGS sequence"/>
</dbReference>
<evidence type="ECO:0000313" key="91">
    <source>
        <dbReference type="Proteomes" id="UP000365297"/>
    </source>
</evidence>
<evidence type="ECO:0000313" key="71">
    <source>
        <dbReference type="EMBL" id="OET52484.1"/>
    </source>
</evidence>
<dbReference type="KEGG" id="lmok:CQ02_08210"/>
<dbReference type="Proteomes" id="UP000533021">
    <property type="component" value="Unassembled WGS sequence"/>
</dbReference>
<dbReference type="EMBL" id="AAAMZD010000003">
    <property type="protein sequence ID" value="EAD3792548.1"/>
    <property type="molecule type" value="Genomic_DNA"/>
</dbReference>
<dbReference type="Proteomes" id="UP000354255">
    <property type="component" value="Unassembled WGS sequence"/>
</dbReference>
<evidence type="ECO:0000313" key="99">
    <source>
        <dbReference type="Proteomes" id="UP000410967"/>
    </source>
</evidence>
<evidence type="ECO:0000313" key="25">
    <source>
        <dbReference type="EMBL" id="EAG2087333.1"/>
    </source>
</evidence>
<evidence type="ECO:0000256" key="5">
    <source>
        <dbReference type="ARBA" id="ARBA00022438"/>
    </source>
</evidence>
<evidence type="ECO:0000313" key="73">
    <source>
        <dbReference type="EMBL" id="RKA08505.1"/>
    </source>
</evidence>
<evidence type="ECO:0000313" key="11">
    <source>
        <dbReference type="EMBL" id="EAC4551543.1"/>
    </source>
</evidence>
<dbReference type="EMBL" id="AAHZFY010000015">
    <property type="protein sequence ID" value="ECB9513633.1"/>
    <property type="molecule type" value="Genomic_DNA"/>
</dbReference>
<dbReference type="Proteomes" id="UP000540417">
    <property type="component" value="Unassembled WGS sequence"/>
</dbReference>
<evidence type="ECO:0000313" key="56">
    <source>
        <dbReference type="EMBL" id="EDO0986133.1"/>
    </source>
</evidence>
<gene>
    <name evidence="72" type="primary">peps_1</name>
    <name evidence="24" type="ORF">A8L61_07340</name>
    <name evidence="32" type="ORF">AB917_03045</name>
    <name evidence="11" type="ORF">ABZ57_03530</name>
    <name evidence="71" type="ORF">AJL21_04140</name>
    <name evidence="20" type="ORF">ART25_06190</name>
    <name evidence="12" type="ORF">ARY78_05150</name>
    <name evidence="27" type="ORF">B1N52_13385</name>
    <name evidence="26" type="ORF">B1S26_08935</name>
    <name evidence="28" type="ORF">B5K54_05835</name>
    <name evidence="50" type="ORF">BCZ19_04385</name>
    <name evidence="25" type="ORF">BCZ21_08685</name>
    <name evidence="75" type="ORF">BES38_00465</name>
    <name evidence="30" type="ORF">CA369_10295</name>
    <name evidence="29" type="ORF">CAV64_03445</name>
    <name evidence="19" type="ORF">CD20_10640</name>
    <name evidence="33" type="ORF">CW845_06075</name>
    <name evidence="37" type="ORF">D4271_04540</name>
    <name evidence="38" type="ORF">D4920_00820</name>
    <name evidence="34" type="ORF">D4B11_04680</name>
    <name evidence="35" type="ORF">D4C60_04915</name>
    <name evidence="36" type="ORF">D4D89_04365</name>
    <name evidence="39" type="ORF">D5M70_04365</name>
    <name evidence="40" type="ORF">D5N24_02790</name>
    <name evidence="43" type="ORF">D7104_09075</name>
    <name evidence="31" type="ORF">DCT16_06900</name>
    <name evidence="70" type="ORF">DOV25_13050</name>
    <name evidence="13" type="ORF">DU018_02385</name>
    <name evidence="72" type="ORF">DYZ50_01494</name>
    <name evidence="73" type="ORF">DYZ80_01698</name>
    <name evidence="10" type="ORF">E0I39_04415</name>
    <name evidence="21" type="ORF">E1V33_01920</name>
    <name evidence="22" type="ORF">E1W56_04050</name>
    <name evidence="23" type="ORF">E1X78_04175</name>
    <name evidence="41" type="ORF">E5F58_08675</name>
    <name evidence="42" type="ORF">E5H26_00515</name>
    <name evidence="18" type="ORF">EX365_06140</name>
    <name evidence="17" type="ORF">EXZ73_00995</name>
    <name evidence="49" type="ORF">F1788_00485</name>
    <name evidence="51" type="ORF">F6436_09830</name>
    <name evidence="44" type="ORF">FA835_00535</name>
    <name evidence="48" type="ORF">FJU19_04405</name>
    <name evidence="46" type="ORF">FLQ97_07790</name>
    <name evidence="45" type="ORF">FLR03_07315</name>
    <name evidence="47" type="ORF">FNX40_08480</name>
    <name evidence="56" type="ORF">FV747_09005</name>
    <name evidence="74" type="ORF">FZW98_04435</name>
    <name evidence="59" type="ORF">G3O21_001159</name>
    <name evidence="57" type="ORF">G3R95_000944</name>
    <name evidence="58" type="ORF">G3R95_003303</name>
    <name evidence="52" type="ORF">GCV64_00515</name>
    <name evidence="60" type="ORF">GHH22_10760</name>
    <name evidence="54" type="ORF">GI230_05965</name>
    <name evidence="67" type="ORF">GI949_03025</name>
    <name evidence="61" type="ORF">GIH49_13025</name>
    <name evidence="55" type="ORF">GJW51_05800</name>
    <name evidence="53" type="ORF">GQG13_07305</name>
    <name evidence="62" type="ORF">GYO01_12670</name>
    <name evidence="63" type="ORF">GYP27_00485</name>
    <name evidence="64" type="ORF">GYS09_05870</name>
    <name evidence="65" type="ORF">GYX23_06980</name>
    <name evidence="66" type="ORF">GYY14_06495</name>
    <name evidence="68" type="ORF">GZK27_03465</name>
    <name evidence="69" type="ORF">HQN34_002054</name>
    <name evidence="14" type="ORF">KV70_03035</name>
    <name evidence="15" type="ORF">QD52_07160</name>
    <name evidence="16" type="ORF">UI29_07200</name>
</gene>
<evidence type="ECO:0000313" key="128">
    <source>
        <dbReference type="Proteomes" id="UP000841146"/>
    </source>
</evidence>
<evidence type="ECO:0000313" key="86">
    <source>
        <dbReference type="Proteomes" id="UP000345329"/>
    </source>
</evidence>
<dbReference type="Proteomes" id="UP000548278">
    <property type="component" value="Unassembled WGS sequence"/>
</dbReference>
<evidence type="ECO:0000313" key="28">
    <source>
        <dbReference type="EMBL" id="EAG2996799.1"/>
    </source>
</evidence>
<dbReference type="EMBL" id="AAIAJJ010000004">
    <property type="protein sequence ID" value="ECC1556831.1"/>
    <property type="molecule type" value="Genomic_DNA"/>
</dbReference>
<dbReference type="Proteomes" id="UP000423131">
    <property type="component" value="Unassembled WGS sequence"/>
</dbReference>
<evidence type="ECO:0000313" key="95">
    <source>
        <dbReference type="Proteomes" id="UP000383365"/>
    </source>
</evidence>
<dbReference type="EMBL" id="AABEKY010000003">
    <property type="protein sequence ID" value="EAG9387047.1"/>
    <property type="molecule type" value="Genomic_DNA"/>
</dbReference>
<evidence type="ECO:0000313" key="111">
    <source>
        <dbReference type="Proteomes" id="UP000481141"/>
    </source>
</evidence>
<dbReference type="Proteomes" id="UP000376505">
    <property type="component" value="Unassembled WGS sequence"/>
</dbReference>
<evidence type="ECO:0000313" key="82">
    <source>
        <dbReference type="Proteomes" id="UP000335978"/>
    </source>
</evidence>
<evidence type="ECO:0000313" key="79">
    <source>
        <dbReference type="Proteomes" id="UP000322220"/>
    </source>
</evidence>
<reference evidence="68" key="4">
    <citation type="submission" date="2018-06" db="EMBL/GenBank/DDBJ databases">
        <authorList>
            <consortium name="NCBI Pathogen Detection Project"/>
        </authorList>
    </citation>
    <scope>NUCLEOTIDE SEQUENCE</scope>
    <source>
        <strain evidence="60">09CEB371LM</strain>
        <strain evidence="69">2017-325981-023-01</strain>
        <strain evidence="64">CFIAFB20100120</strain>
        <strain evidence="63">CFIAFB20140010</strain>
        <strain evidence="62">CFIAFB20160079</strain>
        <strain evidence="66">CFIAFB20170037</strain>
        <strain evidence="65">CFIAFB20170045</strain>
        <strain evidence="67">DMG1500109</strain>
        <strain evidence="61">HPB3501</strain>
        <strain evidence="68">LiDS0115</strain>
    </source>
</reference>
<dbReference type="EC" id="3.4.11.-" evidence="72"/>
<dbReference type="Proteomes" id="UP000843503">
    <property type="component" value="Unassembled WGS sequence"/>
</dbReference>
<dbReference type="GO" id="GO:0046872">
    <property type="term" value="F:metal ion binding"/>
    <property type="evidence" value="ECO:0007669"/>
    <property type="project" value="UniProtKB-KW"/>
</dbReference>
<evidence type="ECO:0000313" key="106">
    <source>
        <dbReference type="Proteomes" id="UP000467347"/>
    </source>
</evidence>
<dbReference type="Proteomes" id="UP000530452">
    <property type="component" value="Unassembled WGS sequence"/>
</dbReference>
<keyword evidence="6" id="KW-0645">Protease</keyword>
<proteinExistence type="inferred from homology"/>
<evidence type="ECO:0000313" key="65">
    <source>
        <dbReference type="EMBL" id="HAC0012747.1"/>
    </source>
</evidence>
<dbReference type="Proteomes" id="UP000331186">
    <property type="component" value="Unassembled WGS sequence"/>
</dbReference>
<dbReference type="EMBL" id="AABGHY010000002">
    <property type="protein sequence ID" value="EAH3293312.1"/>
    <property type="molecule type" value="Genomic_DNA"/>
</dbReference>
<dbReference type="EMBL" id="AABBHO010000013">
    <property type="protein sequence ID" value="EAG2996799.1"/>
    <property type="molecule type" value="Genomic_DNA"/>
</dbReference>
<dbReference type="GO" id="GO:0008237">
    <property type="term" value="F:metallopeptidase activity"/>
    <property type="evidence" value="ECO:0007669"/>
    <property type="project" value="UniProtKB-KW"/>
</dbReference>
<evidence type="ECO:0000313" key="122">
    <source>
        <dbReference type="Proteomes" id="UP000540417"/>
    </source>
</evidence>
<dbReference type="Proteomes" id="UP000458487">
    <property type="component" value="Unassembled WGS sequence"/>
</dbReference>
<dbReference type="InterPro" id="IPR000787">
    <property type="entry name" value="Peptidase_M29"/>
</dbReference>
<dbReference type="Proteomes" id="UP000525068">
    <property type="component" value="Unassembled WGS sequence"/>
</dbReference>
<evidence type="ECO:0000313" key="93">
    <source>
        <dbReference type="Proteomes" id="UP000376505"/>
    </source>
</evidence>
<dbReference type="Proteomes" id="UP000525850">
    <property type="component" value="Unassembled WGS sequence"/>
</dbReference>
<dbReference type="Proteomes" id="UP000332711">
    <property type="component" value="Unassembled WGS sequence"/>
</dbReference>
<evidence type="ECO:0000313" key="131">
    <source>
        <dbReference type="Proteomes" id="UP000844415"/>
    </source>
</evidence>
<dbReference type="Proteomes" id="UP000393182">
    <property type="component" value="Unassembled WGS sequence"/>
</dbReference>
<evidence type="ECO:0000313" key="84">
    <source>
        <dbReference type="Proteomes" id="UP000339309"/>
    </source>
</evidence>
<dbReference type="EMBL" id="AABFMV010000002">
    <property type="protein sequence ID" value="EAH1614671.1"/>
    <property type="molecule type" value="Genomic_DNA"/>
</dbReference>
<dbReference type="Proteomes" id="UP000467347">
    <property type="component" value="Unassembled WGS sequence"/>
</dbReference>
<evidence type="ECO:0000313" key="20">
    <source>
        <dbReference type="EMBL" id="EAE1338488.1"/>
    </source>
</evidence>
<dbReference type="EMBL" id="AANDSR010000003">
    <property type="protein sequence ID" value="EDN9836170.1"/>
    <property type="molecule type" value="Genomic_DNA"/>
</dbReference>
<dbReference type="Proteomes" id="UP000364988">
    <property type="component" value="Unassembled WGS sequence"/>
</dbReference>
<dbReference type="OMA" id="YHQGREI"/>
<evidence type="ECO:0000313" key="124">
    <source>
        <dbReference type="Proteomes" id="UP000548278"/>
    </source>
</evidence>
<evidence type="ECO:0000313" key="107">
    <source>
        <dbReference type="Proteomes" id="UP000467536"/>
    </source>
</evidence>
<dbReference type="Proteomes" id="UP000427828">
    <property type="component" value="Unassembled WGS sequence"/>
</dbReference>
<dbReference type="Proteomes" id="UP000517258">
    <property type="component" value="Unassembled WGS sequence"/>
</dbReference>
<dbReference type="EMBL" id="AAHZFN010000008">
    <property type="protein sequence ID" value="ECB9473491.1"/>
    <property type="molecule type" value="Genomic_DNA"/>
</dbReference>
<evidence type="ECO:0000313" key="14">
    <source>
        <dbReference type="EMBL" id="EAC9039167.1"/>
    </source>
</evidence>
<evidence type="ECO:0000313" key="96">
    <source>
        <dbReference type="Proteomes" id="UP000389283"/>
    </source>
</evidence>
<evidence type="ECO:0000313" key="60">
    <source>
        <dbReference type="EMBL" id="HAA8053637.1"/>
    </source>
</evidence>
<dbReference type="Proteomes" id="UP000379076">
    <property type="component" value="Unassembled WGS sequence"/>
</dbReference>
<dbReference type="EMBL" id="CP098507">
    <property type="protein sequence ID" value="UUJ79693.1"/>
    <property type="molecule type" value="Genomic_DNA"/>
</dbReference>
<dbReference type="EMBL" id="AANCRK010000003">
    <property type="protein sequence ID" value="EDN7714923.1"/>
    <property type="molecule type" value="Genomic_DNA"/>
</dbReference>
<evidence type="ECO:0000313" key="72">
    <source>
        <dbReference type="EMBL" id="RJZ22364.1"/>
    </source>
</evidence>
<reference evidence="84 88" key="5">
    <citation type="submission" date="2018-06" db="EMBL/GenBank/DDBJ databases">
        <authorList>
            <consortium name="PulseNet: The National Subtyping Network for Foodborne Disease Surveillance"/>
            <person name="Tarr C.L."/>
            <person name="Trees E."/>
            <person name="Katz L.S."/>
            <person name="Carleton-Romer H.A."/>
            <person name="Stroika S."/>
            <person name="Kucerova Z."/>
            <person name="Roache K.F."/>
            <person name="Sabol A.L."/>
            <person name="Besser J."/>
            <person name="Gerner-Smidt P."/>
        </authorList>
    </citation>
    <scope>NUCLEOTIDE SEQUENCE [LARGE SCALE GENOMIC DNA]</scope>
    <source>
        <strain evidence="11 84">2015L-6227</strain>
        <strain evidence="14 88">PNUSAL000910</strain>
        <strain evidence="24 89">PNUSAL002180</strain>
        <strain evidence="43 87">PNUSAL004402</strain>
        <strain evidence="49 101">PNUSAL005666</strain>
    </source>
</reference>
<evidence type="ECO:0000313" key="119">
    <source>
        <dbReference type="Proteomes" id="UP000530452"/>
    </source>
</evidence>
<dbReference type="EMBL" id="AANPAU010000003">
    <property type="protein sequence ID" value="EDP8513757.1"/>
    <property type="molecule type" value="Genomic_DNA"/>
</dbReference>
<dbReference type="EMBL" id="QXKO01000003">
    <property type="protein sequence ID" value="RJZ22364.1"/>
    <property type="molecule type" value="Genomic_DNA"/>
</dbReference>
<evidence type="ECO:0000256" key="8">
    <source>
        <dbReference type="ARBA" id="ARBA00022801"/>
    </source>
</evidence>
<dbReference type="Proteomes" id="UP000841146">
    <property type="component" value="Unassembled WGS sequence"/>
</dbReference>
<dbReference type="EMBL" id="DAAIJL010000004">
    <property type="protein sequence ID" value="HAB8556822.1"/>
    <property type="molecule type" value="Genomic_DNA"/>
</dbReference>
<evidence type="ECO:0000256" key="2">
    <source>
        <dbReference type="ARBA" id="ARBA00001946"/>
    </source>
</evidence>
<dbReference type="Proteomes" id="UP000529135">
    <property type="component" value="Unassembled WGS sequence"/>
</dbReference>
<accession>A0A0B8QTA6</accession>
<dbReference type="Proteomes" id="UP000467536">
    <property type="component" value="Unassembled WGS sequence"/>
</dbReference>
<evidence type="ECO:0000313" key="109">
    <source>
        <dbReference type="Proteomes" id="UP000478704"/>
    </source>
</evidence>
<evidence type="ECO:0000313" key="36">
    <source>
        <dbReference type="EMBL" id="EAH0217545.1"/>
    </source>
</evidence>
<keyword evidence="7" id="KW-0479">Metal-binding</keyword>
<evidence type="ECO:0000313" key="85">
    <source>
        <dbReference type="Proteomes" id="UP000344343"/>
    </source>
</evidence>
<dbReference type="EMBL" id="AALAQH010000002">
    <property type="protein sequence ID" value="ECX6923896.1"/>
    <property type="molecule type" value="Genomic_DNA"/>
</dbReference>
<name>A0A0B8QTA6_LISMN</name>
<comment type="similarity">
    <text evidence="4">Belongs to the peptidase M29 family.</text>
</comment>
<evidence type="ECO:0000313" key="88">
    <source>
        <dbReference type="Proteomes" id="UP000354255"/>
    </source>
</evidence>
<evidence type="ECO:0000313" key="32">
    <source>
        <dbReference type="EMBL" id="EAG6989558.1"/>
    </source>
</evidence>
<evidence type="ECO:0000313" key="132">
    <source>
        <dbReference type="Proteomes" id="UP000845014"/>
    </source>
</evidence>
<dbReference type="EMBL" id="AABEQV010000002">
    <property type="protein sequence ID" value="EAG9856336.1"/>
    <property type="molecule type" value="Genomic_DNA"/>
</dbReference>
<evidence type="ECO:0000313" key="19">
    <source>
        <dbReference type="EMBL" id="EAD8146530.1"/>
    </source>
</evidence>
<evidence type="ECO:0000313" key="54">
    <source>
        <dbReference type="EMBL" id="EDN9629127.1"/>
    </source>
</evidence>
<evidence type="ECO:0000313" key="38">
    <source>
        <dbReference type="EMBL" id="EAH2280602.1"/>
    </source>
</evidence>
<evidence type="ECO:0000313" key="74">
    <source>
        <dbReference type="EMBL" id="TYU56788.1"/>
    </source>
</evidence>
<reference evidence="128 129" key="3">
    <citation type="journal article" date="2018" name="Genome Biol.">
        <title>SKESA: strategic k-mer extension for scrupulous assemblies.</title>
        <authorList>
            <person name="Souvorov A."/>
            <person name="Agarwala R."/>
            <person name="Lipman D.J."/>
        </authorList>
    </citation>
    <scope>NUCLEOTIDE SEQUENCE [LARGE SCALE GENOMIC DNA]</scope>
    <source>
        <strain evidence="60">09CEB371LM</strain>
        <strain evidence="69">2017-325981-023-01</strain>
        <strain evidence="64 131">CFIAFB20100120</strain>
        <strain evidence="63">CFIAFB20140010</strain>
        <strain evidence="62 132">CFIAFB20160079</strain>
        <strain evidence="66">CFIAFB20170037</strain>
        <strain evidence="65 128">CFIAFB20170045</strain>
        <strain evidence="67 130">DMG1500109</strain>
        <strain evidence="61">HPB3501</strain>
        <strain evidence="68 129">LiDS0115</strain>
    </source>
</reference>
<dbReference type="Proteomes" id="UP000840039">
    <property type="component" value="Unassembled WGS sequence"/>
</dbReference>
<dbReference type="EMBL" id="AAAKQF010000002">
    <property type="protein sequence ID" value="EAC9039167.1"/>
    <property type="molecule type" value="Genomic_DNA"/>
</dbReference>
<evidence type="ECO:0000313" key="97">
    <source>
        <dbReference type="Proteomes" id="UP000398321"/>
    </source>
</evidence>
<dbReference type="SUPFAM" id="SSF144052">
    <property type="entry name" value="Thermophilic metalloprotease-like"/>
    <property type="match status" value="1"/>
</dbReference>
<dbReference type="Proteomes" id="UP000421738">
    <property type="component" value="Unassembled WGS sequence"/>
</dbReference>
<dbReference type="Proteomes" id="UP000841561">
    <property type="component" value="Unassembled WGS sequence"/>
</dbReference>
<dbReference type="Proteomes" id="UP000335978">
    <property type="component" value="Unassembled WGS sequence"/>
</dbReference>
<evidence type="ECO:0000313" key="90">
    <source>
        <dbReference type="Proteomes" id="UP000364988"/>
    </source>
</evidence>
<evidence type="ECO:0000313" key="100">
    <source>
        <dbReference type="Proteomes" id="UP000413786"/>
    </source>
</evidence>
<dbReference type="Proteomes" id="UP000272537">
    <property type="component" value="Unassembled WGS sequence"/>
</dbReference>
<dbReference type="Proteomes" id="UP000410967">
    <property type="component" value="Unassembled WGS sequence"/>
</dbReference>
<evidence type="ECO:0000313" key="123">
    <source>
        <dbReference type="Proteomes" id="UP000546397"/>
    </source>
</evidence>
<dbReference type="Proteomes" id="UP000398321">
    <property type="component" value="Unassembled WGS sequence"/>
</dbReference>
<evidence type="ECO:0000256" key="3">
    <source>
        <dbReference type="ARBA" id="ARBA00001947"/>
    </source>
</evidence>
<dbReference type="Proteomes" id="UP000478945">
    <property type="component" value="Unassembled WGS sequence"/>
</dbReference>
<evidence type="ECO:0000313" key="125">
    <source>
        <dbReference type="Proteomes" id="UP000548826"/>
    </source>
</evidence>
<evidence type="ECO:0000313" key="126">
    <source>
        <dbReference type="Proteomes" id="UP000549379"/>
    </source>
</evidence>
<comment type="cofactor">
    <cofactor evidence="3">
        <name>Zn(2+)</name>
        <dbReference type="ChEBI" id="CHEBI:29105"/>
    </cofactor>
</comment>
<evidence type="ECO:0000313" key="81">
    <source>
        <dbReference type="Proteomes" id="UP000332711"/>
    </source>
</evidence>
<dbReference type="EMBL" id="AABAWE010000004">
    <property type="protein sequence ID" value="EAG2087333.1"/>
    <property type="molecule type" value="Genomic_DNA"/>
</dbReference>
<evidence type="ECO:0000313" key="117">
    <source>
        <dbReference type="Proteomes" id="UP000528151"/>
    </source>
</evidence>
<dbReference type="Proteomes" id="UP000566721">
    <property type="component" value="Unassembled WGS sequence"/>
</dbReference>
<dbReference type="EMBL" id="AANOZB010000033">
    <property type="protein sequence ID" value="EDP8411700.1"/>
    <property type="molecule type" value="Genomic_DNA"/>
</dbReference>
<reference evidence="75" key="10">
    <citation type="submission" date="2022-06" db="EMBL/GenBank/DDBJ databases">
        <title>Complete genomes of Listeria monocytogenes strains L58-55 and 6179.</title>
        <authorList>
            <person name="Schmitz-Esser S."/>
            <person name="Tibbs-Cortes B.W."/>
        </authorList>
    </citation>
    <scope>NUCLEOTIDE SEQUENCE</scope>
    <source>
        <strain evidence="75">L58-55</strain>
    </source>
</reference>
<dbReference type="EMBL" id="AAARIE010000001">
    <property type="protein sequence ID" value="EAE2658907.1"/>
    <property type="molecule type" value="Genomic_DNA"/>
</dbReference>
<dbReference type="Proteomes" id="UP000344343">
    <property type="component" value="Unassembled WGS sequence"/>
</dbReference>
<dbReference type="EMBL" id="AABCVX010000003">
    <property type="protein sequence ID" value="EAG6169107.1"/>
    <property type="molecule type" value="Genomic_DNA"/>
</dbReference>
<dbReference type="EMBL" id="AAAJKI010000003">
    <property type="protein sequence ID" value="EAC6547207.1"/>
    <property type="molecule type" value="Genomic_DNA"/>
</dbReference>
<evidence type="ECO:0000313" key="61">
    <source>
        <dbReference type="EMBL" id="HAA9723059.1"/>
    </source>
</evidence>
<dbReference type="Proteomes" id="UP000337746">
    <property type="component" value="Unassembled WGS sequence"/>
</dbReference>
<sequence>MRDARIEKLAHNLINYSVKLGAGEKVLIENFGVQKELVMALVEEAYKAGGFPFVSLKEPQIDRAMMLGADSSQYAKIAEFEGNVMKEMDAYIGLRAGDNINETSDVPADKLKIHGETVGKMHSDIRVKQTKWVVLRYPSSSMAQLAKMSTAGFEDFYFDVCNLDYGKMSDAMDGLVELMNKTDKVHLVGPGTDLTFSIKDIPAIKCAGEMNIPDGEVFTAPVRDSINGTLTYNTPSPYQGFTFENVSFTFKDGKIIEATANDTARINKVLDTDEGARFVGEFAIGVNPFIHEPMQDILFDEKIEGSFHFTPGQCYDEAFNGNQSAIHWDLVNIQRADYGGGEIYFDDVLIRKDGIFVLPELEALNPENLV</sequence>
<dbReference type="Proteomes" id="UP000455569">
    <property type="component" value="Unassembled WGS sequence"/>
</dbReference>
<dbReference type="EMBL" id="DAAJFY010000003">
    <property type="protein sequence ID" value="HAC0275027.1"/>
    <property type="molecule type" value="Genomic_DNA"/>
</dbReference>
<evidence type="ECO:0000256" key="1">
    <source>
        <dbReference type="ARBA" id="ARBA00001941"/>
    </source>
</evidence>
<comment type="cofactor">
    <cofactor evidence="2">
        <name>Mg(2+)</name>
        <dbReference type="ChEBI" id="CHEBI:18420"/>
    </cofactor>
</comment>
<dbReference type="Proteomes" id="UP000844415">
    <property type="component" value="Unassembled WGS sequence"/>
</dbReference>
<dbReference type="Proteomes" id="UP000383365">
    <property type="component" value="Unassembled WGS sequence"/>
</dbReference>
<evidence type="ECO:0000313" key="76">
    <source>
        <dbReference type="Proteomes" id="UP000269407"/>
    </source>
</evidence>
<evidence type="ECO:0000313" key="13">
    <source>
        <dbReference type="EMBL" id="EAC6547207.1"/>
    </source>
</evidence>
<evidence type="ECO:0000313" key="112">
    <source>
        <dbReference type="Proteomes" id="UP000517258"/>
    </source>
</evidence>
<evidence type="ECO:0000313" key="78">
    <source>
        <dbReference type="Proteomes" id="UP000285054"/>
    </source>
</evidence>
<evidence type="ECO:0000313" key="94">
    <source>
        <dbReference type="Proteomes" id="UP000379076"/>
    </source>
</evidence>
<dbReference type="EMBL" id="AAMGHX010000001">
    <property type="protein sequence ID" value="EDH0839566.1"/>
    <property type="molecule type" value="Genomic_DNA"/>
</dbReference>
<dbReference type="EMBL" id="AABBYJ010000002">
    <property type="protein sequence ID" value="EAG4330293.1"/>
    <property type="molecule type" value="Genomic_DNA"/>
</dbReference>
<dbReference type="EMBL" id="RCRQ01000007">
    <property type="protein sequence ID" value="MCO39371.1"/>
    <property type="molecule type" value="Genomic_DNA"/>
</dbReference>
<dbReference type="EMBL" id="DAAHUJ010000007">
    <property type="protein sequence ID" value="HAB7364963.1"/>
    <property type="molecule type" value="Genomic_DNA"/>
</dbReference>
<evidence type="ECO:0000313" key="66">
    <source>
        <dbReference type="EMBL" id="HAC0275027.1"/>
    </source>
</evidence>
<dbReference type="EMBL" id="DAAEEB010000007">
    <property type="protein sequence ID" value="HAA8053637.1"/>
    <property type="molecule type" value="Genomic_DNA"/>
</dbReference>
<evidence type="ECO:0000313" key="89">
    <source>
        <dbReference type="Proteomes" id="UP000358545"/>
    </source>
</evidence>
<dbReference type="EMBL" id="AAANYN010000001">
    <property type="protein sequence ID" value="EAD5772854.1"/>
    <property type="molecule type" value="Genomic_DNA"/>
</dbReference>
<evidence type="ECO:0000313" key="21">
    <source>
        <dbReference type="EMBL" id="EAE2658907.1"/>
    </source>
</evidence>
<dbReference type="Proteomes" id="UP000470497">
    <property type="component" value="Unassembled WGS sequence"/>
</dbReference>
<evidence type="ECO:0000313" key="102">
    <source>
        <dbReference type="Proteomes" id="UP000423131"/>
    </source>
</evidence>
<protein>
    <submittedName>
        <fullName evidence="68 72">Aminopeptidase</fullName>
        <ecNumber evidence="72">3.4.11.-</ecNumber>
    </submittedName>
    <submittedName>
        <fullName evidence="75">M29 family aminopeptidase T</fullName>
    </submittedName>
</protein>
<evidence type="ECO:0000313" key="59">
    <source>
        <dbReference type="EMBL" id="EDP8513757.1"/>
    </source>
</evidence>
<evidence type="ECO:0000313" key="67">
    <source>
        <dbReference type="EMBL" id="HAC1753933.1"/>
    </source>
</evidence>
<evidence type="ECO:0000313" key="63">
    <source>
        <dbReference type="EMBL" id="HAB7720438.1"/>
    </source>
</evidence>
<dbReference type="Proteomes" id="UP000845014">
    <property type="component" value="Unassembled WGS sequence"/>
</dbReference>
<dbReference type="Proteomes" id="UP000350032">
    <property type="component" value="Unassembled WGS sequence"/>
</dbReference>